<name>A0ABD5N7W4_9EURY</name>
<gene>
    <name evidence="1" type="ORF">ACFOKC_00050</name>
</gene>
<organism evidence="1 2">
    <name type="scientific">Halobacterium litoreum</name>
    <dbReference type="NCBI Taxonomy" id="2039234"/>
    <lineage>
        <taxon>Archaea</taxon>
        <taxon>Methanobacteriati</taxon>
        <taxon>Methanobacteriota</taxon>
        <taxon>Stenosarchaea group</taxon>
        <taxon>Halobacteria</taxon>
        <taxon>Halobacteriales</taxon>
        <taxon>Halobacteriaceae</taxon>
        <taxon>Halobacterium</taxon>
    </lineage>
</organism>
<evidence type="ECO:0000313" key="2">
    <source>
        <dbReference type="Proteomes" id="UP001595660"/>
    </source>
</evidence>
<reference evidence="1 2" key="1">
    <citation type="journal article" date="2019" name="Int. J. Syst. Evol. Microbiol.">
        <title>The Global Catalogue of Microorganisms (GCM) 10K type strain sequencing project: providing services to taxonomists for standard genome sequencing and annotation.</title>
        <authorList>
            <consortium name="The Broad Institute Genomics Platform"/>
            <consortium name="The Broad Institute Genome Sequencing Center for Infectious Disease"/>
            <person name="Wu L."/>
            <person name="Ma J."/>
        </authorList>
    </citation>
    <scope>NUCLEOTIDE SEQUENCE [LARGE SCALE GENOMIC DNA]</scope>
    <source>
        <strain evidence="1 2">CGMCC 1.12562</strain>
    </source>
</reference>
<dbReference type="AlphaFoldDB" id="A0ABD5N7W4"/>
<evidence type="ECO:0000313" key="1">
    <source>
        <dbReference type="EMBL" id="MFC3476106.1"/>
    </source>
</evidence>
<accession>A0ABD5N7W4</accession>
<dbReference type="RefSeq" id="WP_232572694.1">
    <property type="nucleotide sequence ID" value="NZ_CP089467.1"/>
</dbReference>
<dbReference type="Proteomes" id="UP001595660">
    <property type="component" value="Unassembled WGS sequence"/>
</dbReference>
<keyword evidence="2" id="KW-1185">Reference proteome</keyword>
<comment type="caution">
    <text evidence="1">The sequence shown here is derived from an EMBL/GenBank/DDBJ whole genome shotgun (WGS) entry which is preliminary data.</text>
</comment>
<protein>
    <submittedName>
        <fullName evidence="1">Uncharacterized protein</fullName>
    </submittedName>
</protein>
<dbReference type="GeneID" id="69119286"/>
<proteinExistence type="predicted"/>
<sequence>MELGAVGSPIDVATFVTILVLFRYETAADLGTLSAGVVALAERDPGVDDARLAADLDVDDREVSAVRATACDGGHSQDGGER</sequence>
<dbReference type="EMBL" id="JBHRWN010000001">
    <property type="protein sequence ID" value="MFC3476106.1"/>
    <property type="molecule type" value="Genomic_DNA"/>
</dbReference>